<feature type="region of interest" description="Disordered" evidence="1">
    <location>
        <begin position="35"/>
        <end position="81"/>
    </location>
</feature>
<keyword evidence="2" id="KW-1133">Transmembrane helix</keyword>
<sequence>PLLERAPAVGCVLLSLPAVVVALVCYVGYKWKVPSQQGTNEEEEEEEEEEVKQEEIREQNPGKKNRSMEQKQKNAAEKKSD</sequence>
<reference evidence="3" key="1">
    <citation type="submission" date="2022-07" db="EMBL/GenBank/DDBJ databases">
        <title>Chromosome-level genome of Muraenolepis orangiensis.</title>
        <authorList>
            <person name="Kim J."/>
        </authorList>
    </citation>
    <scope>NUCLEOTIDE SEQUENCE</scope>
    <source>
        <strain evidence="3">KU_S4_2022</strain>
        <tissue evidence="3">Muscle</tissue>
    </source>
</reference>
<keyword evidence="2" id="KW-0472">Membrane</keyword>
<protein>
    <submittedName>
        <fullName evidence="3">Uncharacterized protein</fullName>
    </submittedName>
</protein>
<evidence type="ECO:0000256" key="1">
    <source>
        <dbReference type="SAM" id="MobiDB-lite"/>
    </source>
</evidence>
<dbReference type="AlphaFoldDB" id="A0A9Q0I054"/>
<organism evidence="3 4">
    <name type="scientific">Muraenolepis orangiensis</name>
    <name type="common">Patagonian moray cod</name>
    <dbReference type="NCBI Taxonomy" id="630683"/>
    <lineage>
        <taxon>Eukaryota</taxon>
        <taxon>Metazoa</taxon>
        <taxon>Chordata</taxon>
        <taxon>Craniata</taxon>
        <taxon>Vertebrata</taxon>
        <taxon>Euteleostomi</taxon>
        <taxon>Actinopterygii</taxon>
        <taxon>Neopterygii</taxon>
        <taxon>Teleostei</taxon>
        <taxon>Neoteleostei</taxon>
        <taxon>Acanthomorphata</taxon>
        <taxon>Zeiogadaria</taxon>
        <taxon>Gadariae</taxon>
        <taxon>Gadiformes</taxon>
        <taxon>Muraenolepidoidei</taxon>
        <taxon>Muraenolepididae</taxon>
        <taxon>Muraenolepis</taxon>
    </lineage>
</organism>
<feature type="non-terminal residue" evidence="3">
    <location>
        <position position="1"/>
    </location>
</feature>
<name>A0A9Q0I054_9TELE</name>
<comment type="caution">
    <text evidence="3">The sequence shown here is derived from an EMBL/GenBank/DDBJ whole genome shotgun (WGS) entry which is preliminary data.</text>
</comment>
<keyword evidence="2" id="KW-0812">Transmembrane</keyword>
<evidence type="ECO:0000313" key="4">
    <source>
        <dbReference type="Proteomes" id="UP001148018"/>
    </source>
</evidence>
<evidence type="ECO:0000256" key="2">
    <source>
        <dbReference type="SAM" id="Phobius"/>
    </source>
</evidence>
<feature type="transmembrane region" description="Helical" evidence="2">
    <location>
        <begin position="6"/>
        <end position="29"/>
    </location>
</feature>
<keyword evidence="4" id="KW-1185">Reference proteome</keyword>
<feature type="compositionally biased region" description="Acidic residues" evidence="1">
    <location>
        <begin position="40"/>
        <end position="52"/>
    </location>
</feature>
<accession>A0A9Q0I054</accession>
<evidence type="ECO:0000313" key="3">
    <source>
        <dbReference type="EMBL" id="KAJ3580569.1"/>
    </source>
</evidence>
<gene>
    <name evidence="3" type="ORF">NHX12_034366</name>
</gene>
<dbReference type="EMBL" id="JANIIK010007734">
    <property type="protein sequence ID" value="KAJ3580569.1"/>
    <property type="molecule type" value="Genomic_DNA"/>
</dbReference>
<proteinExistence type="predicted"/>
<dbReference type="Proteomes" id="UP001148018">
    <property type="component" value="Unassembled WGS sequence"/>
</dbReference>
<feature type="compositionally biased region" description="Basic and acidic residues" evidence="1">
    <location>
        <begin position="53"/>
        <end position="81"/>
    </location>
</feature>